<organism evidence="4 5">
    <name type="scientific">Vibrio mimicus</name>
    <dbReference type="NCBI Taxonomy" id="674"/>
    <lineage>
        <taxon>Bacteria</taxon>
        <taxon>Pseudomonadati</taxon>
        <taxon>Pseudomonadota</taxon>
        <taxon>Gammaproteobacteria</taxon>
        <taxon>Vibrionales</taxon>
        <taxon>Vibrionaceae</taxon>
        <taxon>Vibrio</taxon>
    </lineage>
</organism>
<dbReference type="InterPro" id="IPR052762">
    <property type="entry name" value="PCW_deacetylase/CE"/>
</dbReference>
<dbReference type="InterPro" id="IPR036514">
    <property type="entry name" value="SGNH_hydro_sf"/>
</dbReference>
<dbReference type="Pfam" id="PF17996">
    <property type="entry name" value="CE2_N"/>
    <property type="match status" value="1"/>
</dbReference>
<proteinExistence type="predicted"/>
<dbReference type="RefSeq" id="WP_000919828.1">
    <property type="nucleotide sequence ID" value="NZ_CAWMSS010000002.1"/>
</dbReference>
<evidence type="ECO:0000313" key="4">
    <source>
        <dbReference type="EMBL" id="PNM63746.1"/>
    </source>
</evidence>
<evidence type="ECO:0000256" key="1">
    <source>
        <dbReference type="SAM" id="SignalP"/>
    </source>
</evidence>
<dbReference type="PANTHER" id="PTHR37834">
    <property type="entry name" value="GDSL-LIKE LIPASE/ACYLHYDROLASE DOMAIN PROTEIN (AFU_ORTHOLOGUE AFUA_2G00620)"/>
    <property type="match status" value="1"/>
</dbReference>
<dbReference type="InterPro" id="IPR040794">
    <property type="entry name" value="CE2_N"/>
</dbReference>
<dbReference type="Proteomes" id="UP000053748">
    <property type="component" value="Unassembled WGS sequence"/>
</dbReference>
<keyword evidence="5" id="KW-1185">Reference proteome</keyword>
<evidence type="ECO:0000259" key="2">
    <source>
        <dbReference type="Pfam" id="PF13472"/>
    </source>
</evidence>
<dbReference type="SUPFAM" id="SSF52266">
    <property type="entry name" value="SGNH hydrolase"/>
    <property type="match status" value="1"/>
</dbReference>
<feature type="signal peptide" evidence="1">
    <location>
        <begin position="1"/>
        <end position="19"/>
    </location>
</feature>
<protein>
    <submittedName>
        <fullName evidence="4">Lipolytic enzyme</fullName>
    </submittedName>
</protein>
<feature type="domain" description="Carbohydrate esterase 2 N-terminal" evidence="3">
    <location>
        <begin position="33"/>
        <end position="130"/>
    </location>
</feature>
<dbReference type="Gene3D" id="2.60.120.260">
    <property type="entry name" value="Galactose-binding domain-like"/>
    <property type="match status" value="1"/>
</dbReference>
<dbReference type="InterPro" id="IPR013830">
    <property type="entry name" value="SGNH_hydro"/>
</dbReference>
<gene>
    <name evidence="4" type="ORF">AL544_001840</name>
</gene>
<dbReference type="OrthoDB" id="9801375at2"/>
<dbReference type="GO" id="GO:0052689">
    <property type="term" value="F:carboxylic ester hydrolase activity"/>
    <property type="evidence" value="ECO:0007669"/>
    <property type="project" value="InterPro"/>
</dbReference>
<keyword evidence="1" id="KW-0732">Signal</keyword>
<dbReference type="CDD" id="cd01831">
    <property type="entry name" value="Endoglucanase_E_like"/>
    <property type="match status" value="1"/>
</dbReference>
<name>A0A2J9VIX6_VIBMI</name>
<dbReference type="Gene3D" id="3.40.50.1110">
    <property type="entry name" value="SGNH hydrolase"/>
    <property type="match status" value="1"/>
</dbReference>
<reference evidence="4" key="1">
    <citation type="submission" date="2017-12" db="EMBL/GenBank/DDBJ databases">
        <title>FDA dAtabase for Regulatory Grade micrObial Sequences (FDA-ARGOS): Supporting development and validation of Infectious Disease Dx tests.</title>
        <authorList>
            <person name="Hoffmann M."/>
            <person name="Allard M."/>
            <person name="Evans P."/>
            <person name="Brown E."/>
            <person name="Tallon L.J."/>
            <person name="Sadzewicz L."/>
            <person name="Sengamalay N."/>
            <person name="Ott S."/>
            <person name="Godinez A."/>
            <person name="Nagaraj S."/>
            <person name="Vavikolanu K."/>
            <person name="Aluvathingal J."/>
            <person name="Nadendla S."/>
            <person name="Hobson J."/>
            <person name="Sichtig H."/>
        </authorList>
    </citation>
    <scope>NUCLEOTIDE SEQUENCE [LARGE SCALE GENOMIC DNA]</scope>
    <source>
        <strain evidence="4">FDAARGOS_113</strain>
    </source>
</reference>
<dbReference type="AlphaFoldDB" id="A0A2J9VIX6"/>
<evidence type="ECO:0000259" key="3">
    <source>
        <dbReference type="Pfam" id="PF17996"/>
    </source>
</evidence>
<feature type="chain" id="PRO_5014393158" evidence="1">
    <location>
        <begin position="20"/>
        <end position="357"/>
    </location>
</feature>
<evidence type="ECO:0000313" key="5">
    <source>
        <dbReference type="Proteomes" id="UP000053748"/>
    </source>
</evidence>
<dbReference type="Pfam" id="PF13472">
    <property type="entry name" value="Lipase_GDSL_2"/>
    <property type="match status" value="1"/>
</dbReference>
<dbReference type="STRING" id="674.VM_20685"/>
<comment type="caution">
    <text evidence="4">The sequence shown here is derived from an EMBL/GenBank/DDBJ whole genome shotgun (WGS) entry which is preliminary data.</text>
</comment>
<dbReference type="PANTHER" id="PTHR37834:SF2">
    <property type="entry name" value="ESTERASE, SGNH HYDROLASE-TYPE"/>
    <property type="match status" value="1"/>
</dbReference>
<feature type="domain" description="SGNH hydrolase-type esterase" evidence="2">
    <location>
        <begin position="145"/>
        <end position="314"/>
    </location>
</feature>
<sequence>MLKRLSCLGALLVSATSMADTVPATHYALQYEGRHINDYAAGTVKMNWPGSSVKTRLVGTELSVSLLGKGDRFDVLVDGQLHQTIVTNVGNTPQTFTLYQQAQPNPVVIELVKRTENYTELSQFISFDYQGYLEGEWRREPHILFIGDSISAGFASESNKRDCTYDEIVATSNARLAFPYKTSQALQASLTQVSFSGLGLVRNWDGNQSYHTLADYLDKPAAIYGFTADFEDKHPDLIVIEVGTNDFSTPPQPHEPWTTVEEVKNAWVNKMVDVVTALRHRYGTTNIVLMPRPDYPYYQINPATAEAIALLNQAGQKGVYSMNFVSPFEGCIWHPTATEHQAIADQLANFITENQLL</sequence>
<dbReference type="EMBL" id="LOSJ02000001">
    <property type="protein sequence ID" value="PNM63746.1"/>
    <property type="molecule type" value="Genomic_DNA"/>
</dbReference>
<accession>A0A2J9VIX6</accession>
<dbReference type="InterPro" id="IPR037461">
    <property type="entry name" value="CtCE2-like_dom"/>
</dbReference>